<dbReference type="Pfam" id="PF13395">
    <property type="entry name" value="HNH_4"/>
    <property type="match status" value="1"/>
</dbReference>
<proteinExistence type="predicted"/>
<keyword evidence="3" id="KW-1185">Reference proteome</keyword>
<evidence type="ECO:0000313" key="2">
    <source>
        <dbReference type="EMBL" id="PJZ47482.1"/>
    </source>
</evidence>
<dbReference type="InterPro" id="IPR003615">
    <property type="entry name" value="HNH_nuc"/>
</dbReference>
<name>A0A2M9Y7K6_9LEPT</name>
<dbReference type="CDD" id="cd00085">
    <property type="entry name" value="HNHc"/>
    <property type="match status" value="1"/>
</dbReference>
<dbReference type="Gene3D" id="1.10.30.50">
    <property type="match status" value="1"/>
</dbReference>
<gene>
    <name evidence="2" type="ORF">CH362_18930</name>
</gene>
<dbReference type="EMBL" id="NPDR01000020">
    <property type="protein sequence ID" value="PJZ47482.1"/>
    <property type="molecule type" value="Genomic_DNA"/>
</dbReference>
<dbReference type="OrthoDB" id="5918473at2"/>
<evidence type="ECO:0000313" key="3">
    <source>
        <dbReference type="Proteomes" id="UP000231926"/>
    </source>
</evidence>
<organism evidence="2 3">
    <name type="scientific">Leptospira saintgironsiae</name>
    <dbReference type="NCBI Taxonomy" id="2023183"/>
    <lineage>
        <taxon>Bacteria</taxon>
        <taxon>Pseudomonadati</taxon>
        <taxon>Spirochaetota</taxon>
        <taxon>Spirochaetia</taxon>
        <taxon>Leptospirales</taxon>
        <taxon>Leptospiraceae</taxon>
        <taxon>Leptospira</taxon>
    </lineage>
</organism>
<dbReference type="AlphaFoldDB" id="A0A2M9Y7K6"/>
<comment type="caution">
    <text evidence="2">The sequence shown here is derived from an EMBL/GenBank/DDBJ whole genome shotgun (WGS) entry which is preliminary data.</text>
</comment>
<feature type="domain" description="HNH nuclease" evidence="1">
    <location>
        <begin position="57"/>
        <end position="112"/>
    </location>
</feature>
<sequence>MIMINLTVRDKDKLSISSKQNNPWDYLSNNGSYTKNKIKTHIKERTLLRARRQTLTCSYCQLAITNARNDAFDIDHILPISVSLFKCKSFSFKNLAVSCSRCNRTIKSDDYSFYIGKSKRDSNKSANYSIIHPFYDNIKCHLKVREIYDNVNNINLVIYKIVNNSPKGHTTYDYFKLQDLVKDSLISSLGIRKISYENVYDQLSNL</sequence>
<accession>A0A2M9Y7K6</accession>
<reference evidence="2 3" key="1">
    <citation type="submission" date="2017-07" db="EMBL/GenBank/DDBJ databases">
        <title>Leptospira spp. isolated from tropical soils.</title>
        <authorList>
            <person name="Thibeaux R."/>
            <person name="Iraola G."/>
            <person name="Ferres I."/>
            <person name="Bierque E."/>
            <person name="Girault D."/>
            <person name="Soupe-Gilbert M.-E."/>
            <person name="Picardeau M."/>
            <person name="Goarant C."/>
        </authorList>
    </citation>
    <scope>NUCLEOTIDE SEQUENCE [LARGE SCALE GENOMIC DNA]</scope>
    <source>
        <strain evidence="2 3">FH4-C-A2</strain>
    </source>
</reference>
<protein>
    <recommendedName>
        <fullName evidence="1">HNH nuclease domain-containing protein</fullName>
    </recommendedName>
</protein>
<dbReference type="RefSeq" id="WP_100711879.1">
    <property type="nucleotide sequence ID" value="NZ_NPDR01000020.1"/>
</dbReference>
<dbReference type="Proteomes" id="UP000231926">
    <property type="component" value="Unassembled WGS sequence"/>
</dbReference>
<evidence type="ECO:0000259" key="1">
    <source>
        <dbReference type="Pfam" id="PF13395"/>
    </source>
</evidence>